<dbReference type="AlphaFoldDB" id="A0A7S4VEC8"/>
<reference evidence="2" key="1">
    <citation type="submission" date="2021-01" db="EMBL/GenBank/DDBJ databases">
        <authorList>
            <person name="Corre E."/>
            <person name="Pelletier E."/>
            <person name="Niang G."/>
            <person name="Scheremetjew M."/>
            <person name="Finn R."/>
            <person name="Kale V."/>
            <person name="Holt S."/>
            <person name="Cochrane G."/>
            <person name="Meng A."/>
            <person name="Brown T."/>
            <person name="Cohen L."/>
        </authorList>
    </citation>
    <scope>NUCLEOTIDE SEQUENCE</scope>
    <source>
        <strain evidence="2">CCMP3105</strain>
    </source>
</reference>
<feature type="compositionally biased region" description="Pro residues" evidence="1">
    <location>
        <begin position="44"/>
        <end position="60"/>
    </location>
</feature>
<accession>A0A7S4VEC8</accession>
<evidence type="ECO:0000256" key="1">
    <source>
        <dbReference type="SAM" id="MobiDB-lite"/>
    </source>
</evidence>
<dbReference type="EMBL" id="HBNR01036616">
    <property type="protein sequence ID" value="CAE4592988.1"/>
    <property type="molecule type" value="Transcribed_RNA"/>
</dbReference>
<feature type="region of interest" description="Disordered" evidence="1">
    <location>
        <begin position="167"/>
        <end position="189"/>
    </location>
</feature>
<sequence length="328" mass="33048">MTLAGAALEDRMTGKDQRSRQARRGRRGAREPEEAQPGLAEASSPPPTPAAADPPLPPAAAPMLPAAALRQPAMPVIGEDSQLEAGAKEGAAIEGPARSPTQRLLAKVPTPVRSPKSTDAMHKGLGPEPWSAADSAVLPATSAAKGGYREWLQARGQQAMQRSLMQGLSPGGRSQAPPPPPASPAPCPGALAGVLSVPSGPAQVQLQPWFGPGAALPPAGCGRPAMLLPGCSATATPLSGQQSPMAFGSLSHGGCTPTSAASSPAAAFGLCIQPQPVMATAAAAINQPPAECNQQELMAALMPGGFSGLDCQQIAEQLRAAAPCCYDD</sequence>
<feature type="region of interest" description="Disordered" evidence="1">
    <location>
        <begin position="1"/>
        <end position="132"/>
    </location>
</feature>
<gene>
    <name evidence="2" type="ORF">AMON00008_LOCUS25202</name>
</gene>
<evidence type="ECO:0000313" key="2">
    <source>
        <dbReference type="EMBL" id="CAE4592988.1"/>
    </source>
</evidence>
<feature type="compositionally biased region" description="Low complexity" evidence="1">
    <location>
        <begin position="61"/>
        <end position="75"/>
    </location>
</feature>
<organism evidence="2">
    <name type="scientific">Alexandrium monilatum</name>
    <dbReference type="NCBI Taxonomy" id="311494"/>
    <lineage>
        <taxon>Eukaryota</taxon>
        <taxon>Sar</taxon>
        <taxon>Alveolata</taxon>
        <taxon>Dinophyceae</taxon>
        <taxon>Gonyaulacales</taxon>
        <taxon>Pyrocystaceae</taxon>
        <taxon>Alexandrium</taxon>
    </lineage>
</organism>
<feature type="compositionally biased region" description="Basic and acidic residues" evidence="1">
    <location>
        <begin position="8"/>
        <end position="19"/>
    </location>
</feature>
<feature type="compositionally biased region" description="Low complexity" evidence="1">
    <location>
        <begin position="84"/>
        <end position="97"/>
    </location>
</feature>
<protein>
    <submittedName>
        <fullName evidence="2">Uncharacterized protein</fullName>
    </submittedName>
</protein>
<feature type="compositionally biased region" description="Pro residues" evidence="1">
    <location>
        <begin position="176"/>
        <end position="187"/>
    </location>
</feature>
<proteinExistence type="predicted"/>
<name>A0A7S4VEC8_9DINO</name>